<gene>
    <name evidence="1" type="ORF">L596_007950</name>
</gene>
<dbReference type="Proteomes" id="UP000298663">
    <property type="component" value="Unassembled WGS sequence"/>
</dbReference>
<dbReference type="AlphaFoldDB" id="A0A4U5PAY9"/>
<accession>A0A4U5PAY9</accession>
<name>A0A4U5PAY9_STECR</name>
<reference evidence="1 2" key="2">
    <citation type="journal article" date="2019" name="G3 (Bethesda)">
        <title>Hybrid Assembly of the Genome of the Entomopathogenic Nematode Steinernema carpocapsae Identifies the X-Chromosome.</title>
        <authorList>
            <person name="Serra L."/>
            <person name="Macchietto M."/>
            <person name="Macias-Munoz A."/>
            <person name="McGill C.J."/>
            <person name="Rodriguez I.M."/>
            <person name="Rodriguez B."/>
            <person name="Murad R."/>
            <person name="Mortazavi A."/>
        </authorList>
    </citation>
    <scope>NUCLEOTIDE SEQUENCE [LARGE SCALE GENOMIC DNA]</scope>
    <source>
        <strain evidence="1 2">ALL</strain>
    </source>
</reference>
<evidence type="ECO:0000313" key="1">
    <source>
        <dbReference type="EMBL" id="TKR93509.1"/>
    </source>
</evidence>
<organism evidence="1 2">
    <name type="scientific">Steinernema carpocapsae</name>
    <name type="common">Entomopathogenic nematode</name>
    <dbReference type="NCBI Taxonomy" id="34508"/>
    <lineage>
        <taxon>Eukaryota</taxon>
        <taxon>Metazoa</taxon>
        <taxon>Ecdysozoa</taxon>
        <taxon>Nematoda</taxon>
        <taxon>Chromadorea</taxon>
        <taxon>Rhabditida</taxon>
        <taxon>Tylenchina</taxon>
        <taxon>Panagrolaimomorpha</taxon>
        <taxon>Strongyloidoidea</taxon>
        <taxon>Steinernematidae</taxon>
        <taxon>Steinernema</taxon>
    </lineage>
</organism>
<dbReference type="EMBL" id="AZBU02000002">
    <property type="protein sequence ID" value="TKR93509.1"/>
    <property type="molecule type" value="Genomic_DNA"/>
</dbReference>
<protein>
    <submittedName>
        <fullName evidence="1">Uncharacterized protein</fullName>
    </submittedName>
</protein>
<sequence>MRFKAPINVLSTKTYIPVTLYFPVNRSNYDFDVNVVIWRIDVSEFGGSVKAFLDTKANQKKLLKFLKLSFLL</sequence>
<proteinExistence type="predicted"/>
<comment type="caution">
    <text evidence="1">The sequence shown here is derived from an EMBL/GenBank/DDBJ whole genome shotgun (WGS) entry which is preliminary data.</text>
</comment>
<evidence type="ECO:0000313" key="2">
    <source>
        <dbReference type="Proteomes" id="UP000298663"/>
    </source>
</evidence>
<keyword evidence="2" id="KW-1185">Reference proteome</keyword>
<reference evidence="1 2" key="1">
    <citation type="journal article" date="2015" name="Genome Biol.">
        <title>Comparative genomics of Steinernema reveals deeply conserved gene regulatory networks.</title>
        <authorList>
            <person name="Dillman A.R."/>
            <person name="Macchietto M."/>
            <person name="Porter C.F."/>
            <person name="Rogers A."/>
            <person name="Williams B."/>
            <person name="Antoshechkin I."/>
            <person name="Lee M.M."/>
            <person name="Goodwin Z."/>
            <person name="Lu X."/>
            <person name="Lewis E.E."/>
            <person name="Goodrich-Blair H."/>
            <person name="Stock S.P."/>
            <person name="Adams B.J."/>
            <person name="Sternberg P.W."/>
            <person name="Mortazavi A."/>
        </authorList>
    </citation>
    <scope>NUCLEOTIDE SEQUENCE [LARGE SCALE GENOMIC DNA]</scope>
    <source>
        <strain evidence="1 2">ALL</strain>
    </source>
</reference>